<reference evidence="2 3" key="1">
    <citation type="submission" date="2020-08" db="EMBL/GenBank/DDBJ databases">
        <title>Genomic Encyclopedia of Type Strains, Phase IV (KMG-V): Genome sequencing to study the core and pangenomes of soil and plant-associated prokaryotes.</title>
        <authorList>
            <person name="Whitman W."/>
        </authorList>
    </citation>
    <scope>NUCLEOTIDE SEQUENCE [LARGE SCALE GENOMIC DNA]</scope>
    <source>
        <strain evidence="2 3">M8UP14</strain>
    </source>
</reference>
<dbReference type="RefSeq" id="WP_184220193.1">
    <property type="nucleotide sequence ID" value="NZ_JACHIP010000005.1"/>
</dbReference>
<evidence type="ECO:0000256" key="1">
    <source>
        <dbReference type="SAM" id="SignalP"/>
    </source>
</evidence>
<sequence>MYSRVGLTVILCTALAMTVAMQAQQVEPSKTAPVSRQVASPVTPAITPAVTPVAVTTTGRTRTASRLKKITRSG</sequence>
<dbReference type="Proteomes" id="UP000540989">
    <property type="component" value="Unassembled WGS sequence"/>
</dbReference>
<keyword evidence="3" id="KW-1185">Reference proteome</keyword>
<feature type="signal peptide" evidence="1">
    <location>
        <begin position="1"/>
        <end position="22"/>
    </location>
</feature>
<proteinExistence type="predicted"/>
<gene>
    <name evidence="2" type="ORF">HDF16_003910</name>
</gene>
<feature type="chain" id="PRO_5031524117" evidence="1">
    <location>
        <begin position="23"/>
        <end position="74"/>
    </location>
</feature>
<dbReference type="AlphaFoldDB" id="A0A7W7ZG18"/>
<protein>
    <submittedName>
        <fullName evidence="2">Uncharacterized protein</fullName>
    </submittedName>
</protein>
<evidence type="ECO:0000313" key="3">
    <source>
        <dbReference type="Proteomes" id="UP000540989"/>
    </source>
</evidence>
<accession>A0A7W7ZG18</accession>
<comment type="caution">
    <text evidence="2">The sequence shown here is derived from an EMBL/GenBank/DDBJ whole genome shotgun (WGS) entry which is preliminary data.</text>
</comment>
<organism evidence="2 3">
    <name type="scientific">Granulicella aggregans</name>
    <dbReference type="NCBI Taxonomy" id="474949"/>
    <lineage>
        <taxon>Bacteria</taxon>
        <taxon>Pseudomonadati</taxon>
        <taxon>Acidobacteriota</taxon>
        <taxon>Terriglobia</taxon>
        <taxon>Terriglobales</taxon>
        <taxon>Acidobacteriaceae</taxon>
        <taxon>Granulicella</taxon>
    </lineage>
</organism>
<name>A0A7W7ZG18_9BACT</name>
<evidence type="ECO:0000313" key="2">
    <source>
        <dbReference type="EMBL" id="MBB5059187.1"/>
    </source>
</evidence>
<keyword evidence="1" id="KW-0732">Signal</keyword>
<dbReference type="EMBL" id="JACHIP010000005">
    <property type="protein sequence ID" value="MBB5059187.1"/>
    <property type="molecule type" value="Genomic_DNA"/>
</dbReference>